<dbReference type="EMBL" id="QGKL01000032">
    <property type="protein sequence ID" value="PWQ95728.1"/>
    <property type="molecule type" value="Genomic_DNA"/>
</dbReference>
<keyword evidence="5 6" id="KW-0472">Membrane</keyword>
<evidence type="ECO:0000256" key="1">
    <source>
        <dbReference type="ARBA" id="ARBA00004651"/>
    </source>
</evidence>
<accession>A0A317CB01</accession>
<evidence type="ECO:0000256" key="4">
    <source>
        <dbReference type="ARBA" id="ARBA00022989"/>
    </source>
</evidence>
<feature type="transmembrane region" description="Helical" evidence="6">
    <location>
        <begin position="79"/>
        <end position="98"/>
    </location>
</feature>
<dbReference type="Gene3D" id="1.10.3730.20">
    <property type="match status" value="1"/>
</dbReference>
<dbReference type="PANTHER" id="PTHR30561:SF9">
    <property type="entry name" value="4-AMINO-4-DEOXY-L-ARABINOSE-PHOSPHOUNDECAPRENOL FLIPPASE SUBUNIT ARNF-RELATED"/>
    <property type="match status" value="1"/>
</dbReference>
<proteinExistence type="predicted"/>
<dbReference type="PANTHER" id="PTHR30561">
    <property type="entry name" value="SMR FAMILY PROTON-DEPENDENT DRUG EFFLUX TRANSPORTER SUGE"/>
    <property type="match status" value="1"/>
</dbReference>
<evidence type="ECO:0000313" key="8">
    <source>
        <dbReference type="Proteomes" id="UP000245506"/>
    </source>
</evidence>
<dbReference type="RefSeq" id="WP_109823656.1">
    <property type="nucleotide sequence ID" value="NZ_QGKL01000032.1"/>
</dbReference>
<dbReference type="Proteomes" id="UP000245506">
    <property type="component" value="Unassembled WGS sequence"/>
</dbReference>
<dbReference type="AlphaFoldDB" id="A0A317CB01"/>
<dbReference type="SUPFAM" id="SSF103481">
    <property type="entry name" value="Multidrug resistance efflux transporter EmrE"/>
    <property type="match status" value="1"/>
</dbReference>
<comment type="subcellular location">
    <subcellularLocation>
        <location evidence="1">Cell membrane</location>
        <topology evidence="1">Multi-pass membrane protein</topology>
    </subcellularLocation>
</comment>
<keyword evidence="8" id="KW-1185">Reference proteome</keyword>
<protein>
    <submittedName>
        <fullName evidence="7">4-amino-4-deoxy-L-arabinose-phospho-UDP flippase</fullName>
    </submittedName>
</protein>
<keyword evidence="4 6" id="KW-1133">Transmembrane helix</keyword>
<evidence type="ECO:0000256" key="5">
    <source>
        <dbReference type="ARBA" id="ARBA00023136"/>
    </source>
</evidence>
<feature type="transmembrane region" description="Helical" evidence="6">
    <location>
        <begin position="36"/>
        <end position="67"/>
    </location>
</feature>
<organism evidence="7 8">
    <name type="scientific">Leucothrix arctica</name>
    <dbReference type="NCBI Taxonomy" id="1481894"/>
    <lineage>
        <taxon>Bacteria</taxon>
        <taxon>Pseudomonadati</taxon>
        <taxon>Pseudomonadota</taxon>
        <taxon>Gammaproteobacteria</taxon>
        <taxon>Thiotrichales</taxon>
        <taxon>Thiotrichaceae</taxon>
        <taxon>Leucothrix</taxon>
    </lineage>
</organism>
<evidence type="ECO:0000313" key="7">
    <source>
        <dbReference type="EMBL" id="PWQ95728.1"/>
    </source>
</evidence>
<keyword evidence="2" id="KW-1003">Cell membrane</keyword>
<sequence>MSQLIAYVTASIMAGAIGQLMMKLGIQQLSPLQDHVYAFFTAFTVPALIPVAWVAAGIACYLVAMLLWLKVLRALPLSMAYPLLSLGYIVVYLGAYFIPALEESLTRQKTMGIALIIVGVIVIASKPKGVAHE</sequence>
<feature type="transmembrane region" description="Helical" evidence="6">
    <location>
        <begin position="6"/>
        <end position="24"/>
    </location>
</feature>
<dbReference type="GO" id="GO:0005886">
    <property type="term" value="C:plasma membrane"/>
    <property type="evidence" value="ECO:0007669"/>
    <property type="project" value="UniProtKB-SubCell"/>
</dbReference>
<name>A0A317CB01_9GAMM</name>
<evidence type="ECO:0000256" key="3">
    <source>
        <dbReference type="ARBA" id="ARBA00022692"/>
    </source>
</evidence>
<dbReference type="GO" id="GO:0022857">
    <property type="term" value="F:transmembrane transporter activity"/>
    <property type="evidence" value="ECO:0007669"/>
    <property type="project" value="InterPro"/>
</dbReference>
<dbReference type="OrthoDB" id="6058674at2"/>
<reference evidence="7 8" key="1">
    <citation type="submission" date="2018-05" db="EMBL/GenBank/DDBJ databases">
        <title>Leucothrix arctica sp. nov., isolated from Arctic seawater.</title>
        <authorList>
            <person name="Choi A."/>
            <person name="Baek K."/>
        </authorList>
    </citation>
    <scope>NUCLEOTIDE SEQUENCE [LARGE SCALE GENOMIC DNA]</scope>
    <source>
        <strain evidence="7 8">IMCC9719</strain>
    </source>
</reference>
<keyword evidence="3 6" id="KW-0812">Transmembrane</keyword>
<evidence type="ECO:0000256" key="2">
    <source>
        <dbReference type="ARBA" id="ARBA00022475"/>
    </source>
</evidence>
<dbReference type="InterPro" id="IPR000390">
    <property type="entry name" value="Small_drug/metabolite_transptr"/>
</dbReference>
<evidence type="ECO:0000256" key="6">
    <source>
        <dbReference type="SAM" id="Phobius"/>
    </source>
</evidence>
<dbReference type="NCBIfam" id="NF002816">
    <property type="entry name" value="PRK02971.1-2"/>
    <property type="match status" value="1"/>
</dbReference>
<dbReference type="InterPro" id="IPR037185">
    <property type="entry name" value="EmrE-like"/>
</dbReference>
<comment type="caution">
    <text evidence="7">The sequence shown here is derived from an EMBL/GenBank/DDBJ whole genome shotgun (WGS) entry which is preliminary data.</text>
</comment>
<gene>
    <name evidence="7" type="ORF">DKT75_11885</name>
</gene>